<keyword evidence="1" id="KW-0812">Transmembrane</keyword>
<evidence type="ECO:0008006" key="4">
    <source>
        <dbReference type="Google" id="ProtNLM"/>
    </source>
</evidence>
<reference evidence="3" key="1">
    <citation type="journal article" date="2019" name="Int. J. Syst. Evol. Microbiol.">
        <title>The Global Catalogue of Microorganisms (GCM) 10K type strain sequencing project: providing services to taxonomists for standard genome sequencing and annotation.</title>
        <authorList>
            <consortium name="The Broad Institute Genomics Platform"/>
            <consortium name="The Broad Institute Genome Sequencing Center for Infectious Disease"/>
            <person name="Wu L."/>
            <person name="Ma J."/>
        </authorList>
    </citation>
    <scope>NUCLEOTIDE SEQUENCE [LARGE SCALE GENOMIC DNA]</scope>
    <source>
        <strain evidence="3">CGMCC 1.15197</strain>
    </source>
</reference>
<accession>A0ABQ1U8Y1</accession>
<proteinExistence type="predicted"/>
<keyword evidence="1" id="KW-0472">Membrane</keyword>
<feature type="transmembrane region" description="Helical" evidence="1">
    <location>
        <begin position="56"/>
        <end position="76"/>
    </location>
</feature>
<name>A0ABQ1U8Y1_9BACT</name>
<dbReference type="RefSeq" id="WP_188814251.1">
    <property type="nucleotide sequence ID" value="NZ_BMHT01000004.1"/>
</dbReference>
<organism evidence="2 3">
    <name type="scientific">Hymenobacter cavernae</name>
    <dbReference type="NCBI Taxonomy" id="2044852"/>
    <lineage>
        <taxon>Bacteria</taxon>
        <taxon>Pseudomonadati</taxon>
        <taxon>Bacteroidota</taxon>
        <taxon>Cytophagia</taxon>
        <taxon>Cytophagales</taxon>
        <taxon>Hymenobacteraceae</taxon>
        <taxon>Hymenobacter</taxon>
    </lineage>
</organism>
<keyword evidence="1" id="KW-1133">Transmembrane helix</keyword>
<protein>
    <recommendedName>
        <fullName evidence="4">SHOCT domain-containing protein</fullName>
    </recommendedName>
</protein>
<feature type="transmembrane region" description="Helical" evidence="1">
    <location>
        <begin position="82"/>
        <end position="103"/>
    </location>
</feature>
<evidence type="ECO:0000256" key="1">
    <source>
        <dbReference type="SAM" id="Phobius"/>
    </source>
</evidence>
<dbReference type="EMBL" id="BMHT01000004">
    <property type="protein sequence ID" value="GGF11976.1"/>
    <property type="molecule type" value="Genomic_DNA"/>
</dbReference>
<evidence type="ECO:0000313" key="2">
    <source>
        <dbReference type="EMBL" id="GGF11976.1"/>
    </source>
</evidence>
<comment type="caution">
    <text evidence="2">The sequence shown here is derived from an EMBL/GenBank/DDBJ whole genome shotgun (WGS) entry which is preliminary data.</text>
</comment>
<gene>
    <name evidence="2" type="ORF">GCM10011383_24020</name>
</gene>
<keyword evidence="3" id="KW-1185">Reference proteome</keyword>
<evidence type="ECO:0000313" key="3">
    <source>
        <dbReference type="Proteomes" id="UP000632273"/>
    </source>
</evidence>
<sequence length="200" mass="23509">MNLIKQKRYLNYRTIEFREEDIMYLRGNLIGSKQVIISYEEIQYEKLIREFKIDRFYMWVCILSGVTMIKSIAWLIENSHGIATGLLPLSFIFFVVFLITTLLSRKHVLCIPTYSSGMIELYDNNPSEADIKEFLNALKERIHGFLKRKYTTIDKDLPVEPQLEMLLWLKQRNILSGDEFASLKQQLIGNQSGVRGFNRD</sequence>
<dbReference type="Proteomes" id="UP000632273">
    <property type="component" value="Unassembled WGS sequence"/>
</dbReference>